<feature type="region of interest" description="Disordered" evidence="16">
    <location>
        <begin position="746"/>
        <end position="772"/>
    </location>
</feature>
<evidence type="ECO:0000256" key="12">
    <source>
        <dbReference type="ARBA" id="ARBA00029670"/>
    </source>
</evidence>
<feature type="region of interest" description="Disordered" evidence="16">
    <location>
        <begin position="1011"/>
        <end position="1049"/>
    </location>
</feature>
<dbReference type="CGD" id="CAL0126553">
    <property type="gene designation" value="CAGL0A02651g"/>
</dbReference>
<proteinExistence type="inferred from homology"/>
<dbReference type="PROSITE" id="PS50090">
    <property type="entry name" value="MYB_LIKE"/>
    <property type="match status" value="1"/>
</dbReference>
<name>Q6FY62_CANGA</name>
<keyword evidence="5" id="KW-0156">Chromatin regulator</keyword>
<dbReference type="SUPFAM" id="SSF46689">
    <property type="entry name" value="Homeodomain-like"/>
    <property type="match status" value="1"/>
</dbReference>
<feature type="compositionally biased region" description="Polar residues" evidence="16">
    <location>
        <begin position="1024"/>
        <end position="1040"/>
    </location>
</feature>
<dbReference type="FunCoup" id="Q6FY62">
    <property type="interactions" value="308"/>
</dbReference>
<keyword evidence="8" id="KW-0804">Transcription</keyword>
<dbReference type="GO" id="GO:0035267">
    <property type="term" value="C:NuA4 histone acetyltransferase complex"/>
    <property type="evidence" value="ECO:0007669"/>
    <property type="project" value="EnsemblFungi"/>
</dbReference>
<evidence type="ECO:0000259" key="17">
    <source>
        <dbReference type="PROSITE" id="PS50090"/>
    </source>
</evidence>
<feature type="region of interest" description="Disordered" evidence="16">
    <location>
        <begin position="396"/>
        <end position="478"/>
    </location>
</feature>
<feature type="region of interest" description="Disordered" evidence="16">
    <location>
        <begin position="1"/>
        <end position="21"/>
    </location>
</feature>
<evidence type="ECO:0000256" key="13">
    <source>
        <dbReference type="ARBA" id="ARBA00032084"/>
    </source>
</evidence>
<sequence>MSVSSSRSVTPTTAGEGKKEILSQRSSKLSQLYCLSRLDDVMLVKGKREEFVRDLHRFLEENDVDKSIAKLNQKTEERYVLKPLKIQRFRKSLGMGSKVFRGIKRSEHDIIRTKDNAIVYVREENPYSPSIEWVTRKRKLAEDQTQDVSYKRQKRSYEPIHQYQISKLPPKPTPIEKPSAVSKTLNEKLNEVYDTEERLDSRYNEGSIDSLESVYLMMKEIAPSMIPGGIPLAELRYMAQTLPLISLIPRAHKVLTSDMINQALHESRITVVSSRIEELRRSGLWSLRQPKRFVDGWNRENTHRGTLLKEAKWMREDFVEGKKYKIAVCTTLAQAVQDYWTYGKVCCVRCKPIHVPGEDTPNSNDRSDKSVDETLAKTVLVEPLVEPVDVDIVQDSVIENDEKGDDTKNVQANKETEKESQVANEDVDDVMKDVTEQDVDNDIAIDRNDGSDDNDNGNGNDNDNGNGNDNDNGNDSDNAIDTWLLQRRANPKDEIVPKKLPEISDEEYQRMKQSDKKSKIFKLTITENDLSGFQSTLLSEFPVYKGIDDEDSHINLDTLEMIPVSKSLVLPDFDHYYKIVEKQLIDEEQTLLQLSKRRGLFYGNRRNHYLRPPSVPSLKYLQNRTPTIWLPEDDQELVKNISTYAYNWDLISAQMTRMPSNSYLSNIERRTPWQCFERFVQLNEKFSFSDLKGPRAHAAQQWLIEAHKFQQRQNRRISPLGVGPESIQRGHRRLRWASIFEAMRKTIKKRENAPRPNPTQPRKMLDSKNMKVPTPAEMSALKAQRDEAIRRDIQLRRTAKNRLQVKQNPQVSKSKQSQKQGSPSLSRQQHPVPPNGQRPVNLPVGSQFRVDNMQQQQQQQKQYDARFVQKQAMQGNAGKIVSSAAAPEKVPNTSYTNVVNKQITPAMQAQNEQRIAAENKLINSYVKKIIKQNPGVSPEIALKAAQSYLTTMKNQQAQKRFKDSKLNSASGAQVKNIPQPGESVNLSQQGMSVMNRGVPSPVQTDPRQIYAGRASNAPGKPVTTVDTIPETVQTMKSPTPQEILKKFQK</sequence>
<evidence type="ECO:0000256" key="9">
    <source>
        <dbReference type="ARBA" id="ARBA00023204"/>
    </source>
</evidence>
<gene>
    <name evidence="19 20" type="ordered locus">CAGL0A02651g</name>
</gene>
<evidence type="ECO:0000256" key="5">
    <source>
        <dbReference type="ARBA" id="ARBA00022853"/>
    </source>
</evidence>
<dbReference type="EMBL" id="CR380947">
    <property type="protein sequence ID" value="CAG57773.1"/>
    <property type="molecule type" value="Genomic_DNA"/>
</dbReference>
<feature type="region of interest" description="Disordered" evidence="16">
    <location>
        <begin position="800"/>
        <end position="844"/>
    </location>
</feature>
<evidence type="ECO:0000256" key="6">
    <source>
        <dbReference type="ARBA" id="ARBA00023015"/>
    </source>
</evidence>
<dbReference type="GO" id="GO:0003682">
    <property type="term" value="F:chromatin binding"/>
    <property type="evidence" value="ECO:0007669"/>
    <property type="project" value="TreeGrafter"/>
</dbReference>
<evidence type="ECO:0000256" key="16">
    <source>
        <dbReference type="SAM" id="MobiDB-lite"/>
    </source>
</evidence>
<evidence type="ECO:0000256" key="3">
    <source>
        <dbReference type="ARBA" id="ARBA00018561"/>
    </source>
</evidence>
<feature type="region of interest" description="Disordered" evidence="16">
    <location>
        <begin position="961"/>
        <end position="985"/>
    </location>
</feature>
<evidence type="ECO:0000256" key="10">
    <source>
        <dbReference type="ARBA" id="ARBA00023242"/>
    </source>
</evidence>
<keyword evidence="9" id="KW-0234">DNA repair</keyword>
<dbReference type="AlphaFoldDB" id="Q6FY62"/>
<accession>Q6FY62</accession>
<dbReference type="VEuPathDB" id="FungiDB:CAGL0A02651g"/>
<keyword evidence="7" id="KW-0010">Activator</keyword>
<keyword evidence="10" id="KW-0539">Nucleus</keyword>
<dbReference type="Pfam" id="PF13921">
    <property type="entry name" value="Myb_DNA-bind_6"/>
    <property type="match status" value="1"/>
</dbReference>
<dbReference type="GO" id="GO:0006281">
    <property type="term" value="P:DNA repair"/>
    <property type="evidence" value="ECO:0007669"/>
    <property type="project" value="UniProtKB-KW"/>
</dbReference>
<dbReference type="eggNOG" id="ENOG502QSEY">
    <property type="taxonomic scope" value="Eukaryota"/>
</dbReference>
<keyword evidence="6" id="KW-0805">Transcription regulation</keyword>
<evidence type="ECO:0000256" key="1">
    <source>
        <dbReference type="ARBA" id="ARBA00004123"/>
    </source>
</evidence>
<evidence type="ECO:0000256" key="4">
    <source>
        <dbReference type="ARBA" id="ARBA00022763"/>
    </source>
</evidence>
<reference evidence="20 21" key="1">
    <citation type="journal article" date="2004" name="Nature">
        <title>Genome evolution in yeasts.</title>
        <authorList>
            <consortium name="Genolevures"/>
            <person name="Dujon B."/>
            <person name="Sherman D."/>
            <person name="Fischer G."/>
            <person name="Durrens P."/>
            <person name="Casaregola S."/>
            <person name="Lafontaine I."/>
            <person name="de Montigny J."/>
            <person name="Marck C."/>
            <person name="Neuveglise C."/>
            <person name="Talla E."/>
            <person name="Goffard N."/>
            <person name="Frangeul L."/>
            <person name="Aigle M."/>
            <person name="Anthouard V."/>
            <person name="Babour A."/>
            <person name="Barbe V."/>
            <person name="Barnay S."/>
            <person name="Blanchin S."/>
            <person name="Beckerich J.M."/>
            <person name="Beyne E."/>
            <person name="Bleykasten C."/>
            <person name="Boisrame A."/>
            <person name="Boyer J."/>
            <person name="Cattolico L."/>
            <person name="Confanioleri F."/>
            <person name="de Daruvar A."/>
            <person name="Despons L."/>
            <person name="Fabre E."/>
            <person name="Fairhead C."/>
            <person name="Ferry-Dumazet H."/>
            <person name="Groppi A."/>
            <person name="Hantraye F."/>
            <person name="Hennequin C."/>
            <person name="Jauniaux N."/>
            <person name="Joyet P."/>
            <person name="Kachouri R."/>
            <person name="Kerrest A."/>
            <person name="Koszul R."/>
            <person name="Lemaire M."/>
            <person name="Lesur I."/>
            <person name="Ma L."/>
            <person name="Muller H."/>
            <person name="Nicaud J.M."/>
            <person name="Nikolski M."/>
            <person name="Oztas S."/>
            <person name="Ozier-Kalogeropoulos O."/>
            <person name="Pellenz S."/>
            <person name="Potier S."/>
            <person name="Richard G.F."/>
            <person name="Straub M.L."/>
            <person name="Suleau A."/>
            <person name="Swennene D."/>
            <person name="Tekaia F."/>
            <person name="Wesolowski-Louvel M."/>
            <person name="Westhof E."/>
            <person name="Wirth B."/>
            <person name="Zeniou-Meyer M."/>
            <person name="Zivanovic I."/>
            <person name="Bolotin-Fukuhara M."/>
            <person name="Thierry A."/>
            <person name="Bouchier C."/>
            <person name="Caudron B."/>
            <person name="Scarpelli C."/>
            <person name="Gaillardin C."/>
            <person name="Weissenbach J."/>
            <person name="Wincker P."/>
            <person name="Souciet J.L."/>
        </authorList>
    </citation>
    <scope>NUCLEOTIDE SEQUENCE [LARGE SCALE GENOMIC DNA]</scope>
    <source>
        <strain evidence="21">ATCC 2001 / BCRC 20586 / JCM 3761 / NBRC 0622 / NRRL Y-65 / CBS 138</strain>
    </source>
</reference>
<dbReference type="GO" id="GO:0005634">
    <property type="term" value="C:nucleus"/>
    <property type="evidence" value="ECO:0007669"/>
    <property type="project" value="UniProtKB-SubCell"/>
</dbReference>
<dbReference type="PROSITE" id="PS51204">
    <property type="entry name" value="HSA"/>
    <property type="match status" value="1"/>
</dbReference>
<dbReference type="SMART" id="SM00717">
    <property type="entry name" value="SANT"/>
    <property type="match status" value="1"/>
</dbReference>
<dbReference type="PANTHER" id="PTHR46459">
    <property type="entry name" value="E1A-BINDING PROTEIN P400-RELATED"/>
    <property type="match status" value="1"/>
</dbReference>
<evidence type="ECO:0000256" key="7">
    <source>
        <dbReference type="ARBA" id="ARBA00023159"/>
    </source>
</evidence>
<evidence type="ECO:0000313" key="21">
    <source>
        <dbReference type="Proteomes" id="UP000002428"/>
    </source>
</evidence>
<comment type="function">
    <text evidence="11">Component of the NuA4 histone acetyltransferase complex which is involved in transcriptional activation of selected genes principally by acetylation of nucleosomal histone H4 and H2A. The NuA4 complex is also involved in DNA repair.</text>
</comment>
<dbReference type="FunFam" id="1.10.10.60:FF:000484">
    <property type="entry name" value="Chromatin modification-related protein EAF1"/>
    <property type="match status" value="1"/>
</dbReference>
<evidence type="ECO:0000313" key="20">
    <source>
        <dbReference type="EMBL" id="CAG57773.1"/>
    </source>
</evidence>
<dbReference type="GO" id="GO:0065003">
    <property type="term" value="P:protein-containing complex assembly"/>
    <property type="evidence" value="ECO:0007669"/>
    <property type="project" value="EnsemblFungi"/>
</dbReference>
<protein>
    <recommendedName>
        <fullName evidence="3">Chromatin modification-related protein EAF1</fullName>
    </recommendedName>
    <alternativeName>
        <fullName evidence="14">Chromatin modification-related protein eaf1</fullName>
    </alternativeName>
    <alternativeName>
        <fullName evidence="13 15">ESA1-associated factor 1</fullName>
    </alternativeName>
    <alternativeName>
        <fullName evidence="12">Vacuolar import and degradation protein 21</fullName>
    </alternativeName>
</protein>
<evidence type="ECO:0000256" key="2">
    <source>
        <dbReference type="ARBA" id="ARBA00008913"/>
    </source>
</evidence>
<dbReference type="SMART" id="SM00573">
    <property type="entry name" value="HSA"/>
    <property type="match status" value="1"/>
</dbReference>
<feature type="domain" description="HSA" evidence="18">
    <location>
        <begin position="291"/>
        <end position="370"/>
    </location>
</feature>
<dbReference type="KEGG" id="cgr:2886311"/>
<dbReference type="InParanoid" id="Q6FY62"/>
<evidence type="ECO:0000313" key="19">
    <source>
        <dbReference type="CGD" id="CAL0126553"/>
    </source>
</evidence>
<evidence type="ECO:0000256" key="8">
    <source>
        <dbReference type="ARBA" id="ARBA00023163"/>
    </source>
</evidence>
<keyword evidence="21" id="KW-1185">Reference proteome</keyword>
<dbReference type="CDD" id="cd00167">
    <property type="entry name" value="SANT"/>
    <property type="match status" value="1"/>
</dbReference>
<dbReference type="Pfam" id="PF07529">
    <property type="entry name" value="HSA"/>
    <property type="match status" value="1"/>
</dbReference>
<comment type="similarity">
    <text evidence="2">Belongs to the EAF1 family.</text>
</comment>
<feature type="compositionally biased region" description="Low complexity" evidence="16">
    <location>
        <begin position="456"/>
        <end position="477"/>
    </location>
</feature>
<dbReference type="InterPro" id="IPR009057">
    <property type="entry name" value="Homeodomain-like_sf"/>
</dbReference>
<evidence type="ECO:0000256" key="15">
    <source>
        <dbReference type="ARBA" id="ARBA00082479"/>
    </source>
</evidence>
<evidence type="ECO:0000256" key="11">
    <source>
        <dbReference type="ARBA" id="ARBA00025178"/>
    </source>
</evidence>
<evidence type="ECO:0000256" key="14">
    <source>
        <dbReference type="ARBA" id="ARBA00072841"/>
    </source>
</evidence>
<keyword evidence="4" id="KW-0227">DNA damage</keyword>
<dbReference type="InterPro" id="IPR014012">
    <property type="entry name" value="HSA_dom"/>
</dbReference>
<feature type="domain" description="Myb-like" evidence="17">
    <location>
        <begin position="629"/>
        <end position="683"/>
    </location>
</feature>
<dbReference type="Proteomes" id="UP000002428">
    <property type="component" value="Chromosome A"/>
</dbReference>
<dbReference type="STRING" id="284593.Q6FY62"/>
<dbReference type="GO" id="GO:0006325">
    <property type="term" value="P:chromatin organization"/>
    <property type="evidence" value="ECO:0007669"/>
    <property type="project" value="UniProtKB-KW"/>
</dbReference>
<dbReference type="HOGENOM" id="CLU_004795_0_0_1"/>
<feature type="compositionally biased region" description="Low complexity" evidence="16">
    <location>
        <begin position="804"/>
        <end position="826"/>
    </location>
</feature>
<organism evidence="20 21">
    <name type="scientific">Candida glabrata (strain ATCC 2001 / BCRC 20586 / JCM 3761 / NBRC 0622 / NRRL Y-65 / CBS 138)</name>
    <name type="common">Yeast</name>
    <name type="synonym">Nakaseomyces glabratus</name>
    <dbReference type="NCBI Taxonomy" id="284593"/>
    <lineage>
        <taxon>Eukaryota</taxon>
        <taxon>Fungi</taxon>
        <taxon>Dikarya</taxon>
        <taxon>Ascomycota</taxon>
        <taxon>Saccharomycotina</taxon>
        <taxon>Saccharomycetes</taxon>
        <taxon>Saccharomycetales</taxon>
        <taxon>Saccharomycetaceae</taxon>
        <taxon>Nakaseomyces</taxon>
    </lineage>
</organism>
<dbReference type="InterPro" id="IPR001005">
    <property type="entry name" value="SANT/Myb"/>
</dbReference>
<dbReference type="PANTHER" id="PTHR46459:SF1">
    <property type="entry name" value="E1A-BINDING PROTEIN P400"/>
    <property type="match status" value="1"/>
</dbReference>
<comment type="subcellular location">
    <subcellularLocation>
        <location evidence="1">Nucleus</location>
    </subcellularLocation>
</comment>
<evidence type="ECO:0000259" key="18">
    <source>
        <dbReference type="PROSITE" id="PS51204"/>
    </source>
</evidence>